<sequence>MKLLHALFTCATARTSTAVGNRIHLHTLSPDGASQVHILDLPAFENDSLDHDRNISDALVSYFSKHSGHHPHALVFAYDISQPWSRPRPLDIHNFNLLRDLCGVSYCPNLTVLTTNWNSGGGLGGSEERFMRRENELRSATRLCKLFIDRGATFKRDSEFYPRDTGTGLPSAFPSFQQLLGQTPKPLAIQTQLASSSSNGNLDAVAVQETLRRRVKERLLFQQNQLDIKIRTIERDLRWCSGGAEGKGSSGSFRRLLVARVKNEENIRWLKQFIPDAGSP</sequence>
<dbReference type="InParanoid" id="D6RQ02"/>
<organism evidence="1 2">
    <name type="scientific">Coprinopsis cinerea (strain Okayama-7 / 130 / ATCC MYA-4618 / FGSC 9003)</name>
    <name type="common">Inky cap fungus</name>
    <name type="synonym">Hormographiella aspergillata</name>
    <dbReference type="NCBI Taxonomy" id="240176"/>
    <lineage>
        <taxon>Eukaryota</taxon>
        <taxon>Fungi</taxon>
        <taxon>Dikarya</taxon>
        <taxon>Basidiomycota</taxon>
        <taxon>Agaricomycotina</taxon>
        <taxon>Agaricomycetes</taxon>
        <taxon>Agaricomycetidae</taxon>
        <taxon>Agaricales</taxon>
        <taxon>Agaricineae</taxon>
        <taxon>Psathyrellaceae</taxon>
        <taxon>Coprinopsis</taxon>
    </lineage>
</organism>
<evidence type="ECO:0000313" key="1">
    <source>
        <dbReference type="EMBL" id="EFI26922.1"/>
    </source>
</evidence>
<dbReference type="Gene3D" id="3.40.50.300">
    <property type="entry name" value="P-loop containing nucleotide triphosphate hydrolases"/>
    <property type="match status" value="1"/>
</dbReference>
<gene>
    <name evidence="1" type="ORF">CC1G_15323</name>
</gene>
<dbReference type="InterPro" id="IPR027417">
    <property type="entry name" value="P-loop_NTPase"/>
</dbReference>
<proteinExistence type="predicted"/>
<dbReference type="VEuPathDB" id="FungiDB:CC1G_15323"/>
<name>D6RQ02_COPC7</name>
<dbReference type="AlphaFoldDB" id="D6RQ02"/>
<protein>
    <submittedName>
        <fullName evidence="1">Uncharacterized protein</fullName>
    </submittedName>
</protein>
<evidence type="ECO:0000313" key="2">
    <source>
        <dbReference type="Proteomes" id="UP000001861"/>
    </source>
</evidence>
<keyword evidence="2" id="KW-1185">Reference proteome</keyword>
<dbReference type="RefSeq" id="XP_002910416.1">
    <property type="nucleotide sequence ID" value="XM_002910370.1"/>
</dbReference>
<dbReference type="EMBL" id="AACS02000010">
    <property type="protein sequence ID" value="EFI26922.1"/>
    <property type="molecule type" value="Genomic_DNA"/>
</dbReference>
<accession>D6RQ02</accession>
<dbReference type="GeneID" id="9378591"/>
<dbReference type="HOGENOM" id="CLU_994019_0_0_1"/>
<comment type="caution">
    <text evidence="1">The sequence shown here is derived from an EMBL/GenBank/DDBJ whole genome shotgun (WGS) entry which is preliminary data.</text>
</comment>
<dbReference type="Proteomes" id="UP000001861">
    <property type="component" value="Unassembled WGS sequence"/>
</dbReference>
<reference evidence="1 2" key="1">
    <citation type="journal article" date="2010" name="Proc. Natl. Acad. Sci. U.S.A.">
        <title>Insights into evolution of multicellular fungi from the assembled chromosomes of the mushroom Coprinopsis cinerea (Coprinus cinereus).</title>
        <authorList>
            <person name="Stajich J.E."/>
            <person name="Wilke S.K."/>
            <person name="Ahren D."/>
            <person name="Au C.H."/>
            <person name="Birren B.W."/>
            <person name="Borodovsky M."/>
            <person name="Burns C."/>
            <person name="Canback B."/>
            <person name="Casselton L.A."/>
            <person name="Cheng C.K."/>
            <person name="Deng J."/>
            <person name="Dietrich F.S."/>
            <person name="Fargo D.C."/>
            <person name="Farman M.L."/>
            <person name="Gathman A.C."/>
            <person name="Goldberg J."/>
            <person name="Guigo R."/>
            <person name="Hoegger P.J."/>
            <person name="Hooker J.B."/>
            <person name="Huggins A."/>
            <person name="James T.Y."/>
            <person name="Kamada T."/>
            <person name="Kilaru S."/>
            <person name="Kodira C."/>
            <person name="Kues U."/>
            <person name="Kupfer D."/>
            <person name="Kwan H.S."/>
            <person name="Lomsadze A."/>
            <person name="Li W."/>
            <person name="Lilly W.W."/>
            <person name="Ma L.J."/>
            <person name="Mackey A.J."/>
            <person name="Manning G."/>
            <person name="Martin F."/>
            <person name="Muraguchi H."/>
            <person name="Natvig D.O."/>
            <person name="Palmerini H."/>
            <person name="Ramesh M.A."/>
            <person name="Rehmeyer C.J."/>
            <person name="Roe B.A."/>
            <person name="Shenoy N."/>
            <person name="Stanke M."/>
            <person name="Ter-Hovhannisyan V."/>
            <person name="Tunlid A."/>
            <person name="Velagapudi R."/>
            <person name="Vision T.J."/>
            <person name="Zeng Q."/>
            <person name="Zolan M.E."/>
            <person name="Pukkila P.J."/>
        </authorList>
    </citation>
    <scope>NUCLEOTIDE SEQUENCE [LARGE SCALE GENOMIC DNA]</scope>
    <source>
        <strain evidence="2">Okayama-7 / 130 / ATCC MYA-4618 / FGSC 9003</strain>
    </source>
</reference>
<dbReference type="KEGG" id="cci:CC1G_15323"/>